<dbReference type="InterPro" id="IPR043519">
    <property type="entry name" value="NT_sf"/>
</dbReference>
<protein>
    <recommendedName>
        <fullName evidence="3">Polymerase nucleotidyl transferase domain-containing protein</fullName>
    </recommendedName>
</protein>
<accession>A0A1F5UST5</accession>
<evidence type="ECO:0008006" key="3">
    <source>
        <dbReference type="Google" id="ProtNLM"/>
    </source>
</evidence>
<reference evidence="1 2" key="1">
    <citation type="journal article" date="2016" name="Nat. Commun.">
        <title>Thousands of microbial genomes shed light on interconnected biogeochemical processes in an aquifer system.</title>
        <authorList>
            <person name="Anantharaman K."/>
            <person name="Brown C.T."/>
            <person name="Hug L.A."/>
            <person name="Sharon I."/>
            <person name="Castelle C.J."/>
            <person name="Probst A.J."/>
            <person name="Thomas B.C."/>
            <person name="Singh A."/>
            <person name="Wilkins M.J."/>
            <person name="Karaoz U."/>
            <person name="Brodie E.L."/>
            <person name="Williams K.H."/>
            <person name="Hubbard S.S."/>
            <person name="Banfield J.F."/>
        </authorList>
    </citation>
    <scope>NUCLEOTIDE SEQUENCE [LARGE SCALE GENOMIC DNA]</scope>
    <source>
        <strain evidence="2">RBG_16_55_9</strain>
    </source>
</reference>
<proteinExistence type="predicted"/>
<dbReference type="EMBL" id="MFGX01000086">
    <property type="protein sequence ID" value="OGF54215.1"/>
    <property type="molecule type" value="Genomic_DNA"/>
</dbReference>
<comment type="caution">
    <text evidence="1">The sequence shown here is derived from an EMBL/GenBank/DDBJ whole genome shotgun (WGS) entry which is preliminary data.</text>
</comment>
<organism evidence="1 2">
    <name type="scientific">Fraserbacteria sp. (strain RBG_16_55_9)</name>
    <dbReference type="NCBI Taxonomy" id="1817864"/>
    <lineage>
        <taxon>Bacteria</taxon>
        <taxon>Candidatus Fraseribacteriota</taxon>
    </lineage>
</organism>
<evidence type="ECO:0000313" key="1">
    <source>
        <dbReference type="EMBL" id="OGF54215.1"/>
    </source>
</evidence>
<dbReference type="AlphaFoldDB" id="A0A1F5UST5"/>
<gene>
    <name evidence="1" type="ORF">A2Z21_06280</name>
</gene>
<dbReference type="Gene3D" id="3.30.460.10">
    <property type="entry name" value="Beta Polymerase, domain 2"/>
    <property type="match status" value="1"/>
</dbReference>
<dbReference type="Proteomes" id="UP000179157">
    <property type="component" value="Unassembled WGS sequence"/>
</dbReference>
<evidence type="ECO:0000313" key="2">
    <source>
        <dbReference type="Proteomes" id="UP000179157"/>
    </source>
</evidence>
<name>A0A1F5UST5_FRAXR</name>
<sequence>MARLDERAEQFIRDFTRQMTDLYGDDLRSVILYGSAAGLHFLPGISDLNLLIVLRGITPARLRQAHDRLRHFRKERLQPLFLAPSQLATLADFYPIELLEMKEQHRVLHGEDFLQGVGIPRDQLRLQLISELTGKSLKLRALYLEAGRDTQRLEEILRSVTASFQVLMRTLLRLIDENLPPPSEYLEILTQLEERSGLELPGFRDVYQVKLGARRLLREEMDGLFGQLLNEVEILTLRASEIASTS</sequence>
<dbReference type="SUPFAM" id="SSF81301">
    <property type="entry name" value="Nucleotidyltransferase"/>
    <property type="match status" value="1"/>
</dbReference>